<dbReference type="EMBL" id="LBUY01000030">
    <property type="protein sequence ID" value="KKQ74246.1"/>
    <property type="molecule type" value="Genomic_DNA"/>
</dbReference>
<evidence type="ECO:0000256" key="3">
    <source>
        <dbReference type="ARBA" id="ARBA00022741"/>
    </source>
</evidence>
<dbReference type="SUPFAM" id="SSF47323">
    <property type="entry name" value="Anticodon-binding domain of a subclass of class I aminoacyl-tRNA synthetases"/>
    <property type="match status" value="1"/>
</dbReference>
<dbReference type="Pfam" id="PF08264">
    <property type="entry name" value="Anticodon_1"/>
    <property type="match status" value="1"/>
</dbReference>
<dbReference type="Gene3D" id="1.10.730.10">
    <property type="entry name" value="Isoleucyl-tRNA Synthetase, Domain 1"/>
    <property type="match status" value="1"/>
</dbReference>
<accession>A0A0G0NAW6</accession>
<keyword evidence="4" id="KW-0067">ATP-binding</keyword>
<evidence type="ECO:0000256" key="6">
    <source>
        <dbReference type="ARBA" id="ARBA00023146"/>
    </source>
</evidence>
<keyword evidence="3" id="KW-0547">Nucleotide-binding</keyword>
<dbReference type="InterPro" id="IPR002303">
    <property type="entry name" value="Valyl-tRNA_ligase"/>
</dbReference>
<dbReference type="PANTHER" id="PTHR11946">
    <property type="entry name" value="VALYL-TRNA SYNTHETASES"/>
    <property type="match status" value="1"/>
</dbReference>
<dbReference type="GO" id="GO:0005524">
    <property type="term" value="F:ATP binding"/>
    <property type="evidence" value="ECO:0007669"/>
    <property type="project" value="UniProtKB-KW"/>
</dbReference>
<dbReference type="PANTHER" id="PTHR11946:SF93">
    <property type="entry name" value="VALINE--TRNA LIGASE, CHLOROPLASTIC_MITOCHONDRIAL 2"/>
    <property type="match status" value="1"/>
</dbReference>
<sequence length="181" mass="20493">FGADALRLALVMGVAPASDIAISDEKVLGGRNFANKVWNISRFINMKLDEAGIKSYGDLPSFKKNIKGLNISDKKIINKLVVTTKAVTDNIEKYKFGLAAEKLYAFIWHDFADSYIESTKERLSSGDNTPLSVLRYILFTSLKLLHPFMPFVTEAIWQEMKHQRMYPKKMLIESKWPGTGN</sequence>
<evidence type="ECO:0000259" key="9">
    <source>
        <dbReference type="Pfam" id="PF08264"/>
    </source>
</evidence>
<dbReference type="InterPro" id="IPR013155">
    <property type="entry name" value="M/V/L/I-tRNA-synth_anticd-bd"/>
</dbReference>
<dbReference type="EC" id="6.1.1.9" evidence="1"/>
<comment type="caution">
    <text evidence="10">The sequence shown here is derived from an EMBL/GenBank/DDBJ whole genome shotgun (WGS) entry which is preliminary data.</text>
</comment>
<dbReference type="Proteomes" id="UP000034738">
    <property type="component" value="Unassembled WGS sequence"/>
</dbReference>
<organism evidence="10 11">
    <name type="scientific">Candidatus Woesebacteria bacterium GW2011_GWB1_38_5</name>
    <dbReference type="NCBI Taxonomy" id="1618568"/>
    <lineage>
        <taxon>Bacteria</taxon>
        <taxon>Candidatus Woeseibacteriota</taxon>
    </lineage>
</organism>
<comment type="catalytic activity">
    <reaction evidence="8">
        <text>tRNA(Val) + L-valine + ATP = L-valyl-tRNA(Val) + AMP + diphosphate</text>
        <dbReference type="Rhea" id="RHEA:10704"/>
        <dbReference type="Rhea" id="RHEA-COMP:9672"/>
        <dbReference type="Rhea" id="RHEA-COMP:9708"/>
        <dbReference type="ChEBI" id="CHEBI:30616"/>
        <dbReference type="ChEBI" id="CHEBI:33019"/>
        <dbReference type="ChEBI" id="CHEBI:57762"/>
        <dbReference type="ChEBI" id="CHEBI:78442"/>
        <dbReference type="ChEBI" id="CHEBI:78537"/>
        <dbReference type="ChEBI" id="CHEBI:456215"/>
        <dbReference type="EC" id="6.1.1.9"/>
    </reaction>
</comment>
<dbReference type="GO" id="GO:0005829">
    <property type="term" value="C:cytosol"/>
    <property type="evidence" value="ECO:0007669"/>
    <property type="project" value="TreeGrafter"/>
</dbReference>
<dbReference type="CDD" id="cd07962">
    <property type="entry name" value="Anticodon_Ia_Val"/>
    <property type="match status" value="1"/>
</dbReference>
<protein>
    <recommendedName>
        <fullName evidence="1">valine--tRNA ligase</fullName>
        <ecNumber evidence="1">6.1.1.9</ecNumber>
    </recommendedName>
    <alternativeName>
        <fullName evidence="7">Valyl-tRNA synthetase</fullName>
    </alternativeName>
</protein>
<evidence type="ECO:0000256" key="5">
    <source>
        <dbReference type="ARBA" id="ARBA00022917"/>
    </source>
</evidence>
<reference evidence="10 11" key="1">
    <citation type="journal article" date="2015" name="Nature">
        <title>rRNA introns, odd ribosomes, and small enigmatic genomes across a large radiation of phyla.</title>
        <authorList>
            <person name="Brown C.T."/>
            <person name="Hug L.A."/>
            <person name="Thomas B.C."/>
            <person name="Sharon I."/>
            <person name="Castelle C.J."/>
            <person name="Singh A."/>
            <person name="Wilkins M.J."/>
            <person name="Williams K.H."/>
            <person name="Banfield J.F."/>
        </authorList>
    </citation>
    <scope>NUCLEOTIDE SEQUENCE [LARGE SCALE GENOMIC DNA]</scope>
</reference>
<feature type="domain" description="Methionyl/Valyl/Leucyl/Isoleucyl-tRNA synthetase anticodon-binding" evidence="9">
    <location>
        <begin position="73"/>
        <end position="177"/>
    </location>
</feature>
<gene>
    <name evidence="10" type="ORF">US95_C0030G0001</name>
</gene>
<keyword evidence="5" id="KW-0648">Protein biosynthesis</keyword>
<dbReference type="InterPro" id="IPR033705">
    <property type="entry name" value="Anticodon_Ia_Val"/>
</dbReference>
<dbReference type="GO" id="GO:0006438">
    <property type="term" value="P:valyl-tRNA aminoacylation"/>
    <property type="evidence" value="ECO:0007669"/>
    <property type="project" value="InterPro"/>
</dbReference>
<proteinExistence type="predicted"/>
<dbReference type="GO" id="GO:0004832">
    <property type="term" value="F:valine-tRNA ligase activity"/>
    <property type="evidence" value="ECO:0007669"/>
    <property type="project" value="UniProtKB-EC"/>
</dbReference>
<evidence type="ECO:0000256" key="1">
    <source>
        <dbReference type="ARBA" id="ARBA00013169"/>
    </source>
</evidence>
<evidence type="ECO:0000313" key="10">
    <source>
        <dbReference type="EMBL" id="KKQ74246.1"/>
    </source>
</evidence>
<evidence type="ECO:0000256" key="7">
    <source>
        <dbReference type="ARBA" id="ARBA00029936"/>
    </source>
</evidence>
<evidence type="ECO:0000256" key="2">
    <source>
        <dbReference type="ARBA" id="ARBA00022598"/>
    </source>
</evidence>
<feature type="non-terminal residue" evidence="10">
    <location>
        <position position="1"/>
    </location>
</feature>
<keyword evidence="2 10" id="KW-0436">Ligase</keyword>
<dbReference type="AlphaFoldDB" id="A0A0G0NAW6"/>
<evidence type="ECO:0000313" key="11">
    <source>
        <dbReference type="Proteomes" id="UP000034738"/>
    </source>
</evidence>
<evidence type="ECO:0000256" key="4">
    <source>
        <dbReference type="ARBA" id="ARBA00022840"/>
    </source>
</evidence>
<dbReference type="PATRIC" id="fig|1618568.3.peg.498"/>
<dbReference type="InterPro" id="IPR009080">
    <property type="entry name" value="tRNAsynth_Ia_anticodon-bd"/>
</dbReference>
<evidence type="ECO:0000256" key="8">
    <source>
        <dbReference type="ARBA" id="ARBA00047552"/>
    </source>
</evidence>
<keyword evidence="6" id="KW-0030">Aminoacyl-tRNA synthetase</keyword>
<name>A0A0G0NAW6_9BACT</name>